<keyword evidence="4" id="KW-0285">Flavoprotein</keyword>
<dbReference type="PANTHER" id="PTHR47356:SF2">
    <property type="entry name" value="FAD-BINDING DOMAIN-CONTAINING PROTEIN-RELATED"/>
    <property type="match status" value="1"/>
</dbReference>
<dbReference type="SUPFAM" id="SSF51905">
    <property type="entry name" value="FAD/NAD(P)-binding domain"/>
    <property type="match status" value="1"/>
</dbReference>
<evidence type="ECO:0000256" key="4">
    <source>
        <dbReference type="ARBA" id="ARBA00022630"/>
    </source>
</evidence>
<comment type="similarity">
    <text evidence="3">Belongs to the paxM FAD-dependent monooxygenase family.</text>
</comment>
<dbReference type="GO" id="GO:0071949">
    <property type="term" value="F:FAD binding"/>
    <property type="evidence" value="ECO:0007669"/>
    <property type="project" value="InterPro"/>
</dbReference>
<dbReference type="PANTHER" id="PTHR47356">
    <property type="entry name" value="FAD-DEPENDENT MONOOXYGENASE ASQG-RELATED"/>
    <property type="match status" value="1"/>
</dbReference>
<proteinExistence type="inferred from homology"/>
<protein>
    <recommendedName>
        <fullName evidence="8">FAD-binding domain-containing protein</fullName>
    </recommendedName>
</protein>
<organism evidence="9 10">
    <name type="scientific">Diatrype stigma</name>
    <dbReference type="NCBI Taxonomy" id="117547"/>
    <lineage>
        <taxon>Eukaryota</taxon>
        <taxon>Fungi</taxon>
        <taxon>Dikarya</taxon>
        <taxon>Ascomycota</taxon>
        <taxon>Pezizomycotina</taxon>
        <taxon>Sordariomycetes</taxon>
        <taxon>Xylariomycetidae</taxon>
        <taxon>Xylariales</taxon>
        <taxon>Diatrypaceae</taxon>
        <taxon>Diatrype</taxon>
    </lineage>
</organism>
<dbReference type="Pfam" id="PF01494">
    <property type="entry name" value="FAD_binding_3"/>
    <property type="match status" value="1"/>
</dbReference>
<evidence type="ECO:0000313" key="10">
    <source>
        <dbReference type="Proteomes" id="UP001320420"/>
    </source>
</evidence>
<evidence type="ECO:0000256" key="5">
    <source>
        <dbReference type="ARBA" id="ARBA00022827"/>
    </source>
</evidence>
<dbReference type="GO" id="GO:0004497">
    <property type="term" value="F:monooxygenase activity"/>
    <property type="evidence" value="ECO:0007669"/>
    <property type="project" value="InterPro"/>
</dbReference>
<evidence type="ECO:0000256" key="1">
    <source>
        <dbReference type="ARBA" id="ARBA00001974"/>
    </source>
</evidence>
<keyword evidence="6" id="KW-0560">Oxidoreductase</keyword>
<feature type="transmembrane region" description="Helical" evidence="7">
    <location>
        <begin position="461"/>
        <end position="479"/>
    </location>
</feature>
<keyword evidence="7" id="KW-1133">Transmembrane helix</keyword>
<evidence type="ECO:0000256" key="7">
    <source>
        <dbReference type="SAM" id="Phobius"/>
    </source>
</evidence>
<dbReference type="Proteomes" id="UP001320420">
    <property type="component" value="Unassembled WGS sequence"/>
</dbReference>
<evidence type="ECO:0000256" key="3">
    <source>
        <dbReference type="ARBA" id="ARBA00007992"/>
    </source>
</evidence>
<name>A0AAN9U8A3_9PEZI</name>
<dbReference type="EMBL" id="JAKJXP020000148">
    <property type="protein sequence ID" value="KAK7742187.1"/>
    <property type="molecule type" value="Genomic_DNA"/>
</dbReference>
<gene>
    <name evidence="9" type="ORF">SLS62_010807</name>
</gene>
<dbReference type="InterPro" id="IPR036188">
    <property type="entry name" value="FAD/NAD-bd_sf"/>
</dbReference>
<dbReference type="AlphaFoldDB" id="A0AAN9U8A3"/>
<accession>A0AAN9U8A3</accession>
<sequence>MTDQKPFRIVIVGGGLVGLTAAHILSKADIDFVILEKHESVTSTFGTTLAVWPQMFRIFDQLGLLQSLQPMLEQVDRSLITVPQDARIRMVDRMPDYMNENHGHPLKITHRPNLARFLYESLPDSAKARIATKKHVVGIDVSEDGVKVACDDGSIHEGSIVIGADGVRSTIRQHVQANRLGKQLEDLSFDQKNPYVTTYRLYFGTVPNPPSSLEPNTRWDGASDGMCTQIIVGTNRIWYGVYEKLDSPTSEHRRYTEADKAEILRKWGDLYICPGWKVRDIDALRDSDAGLIDLEEGLVDTWFWKRIVLVGDAVRKMEPHAGLGYNCGVMDVVALTNALRQQLLRSNGGAPNTQEIETLFGRYQDDRAQETRKGAELSEKGIRYLAWPTWKERAMSMYALPYLPMTRLAANNDLAPFISGTPVLEWLEEKELPPSRKPWKHHPFQNKGLADSRKSALGPSYTVFLLSSVVFAVTLGVYWRKS</sequence>
<feature type="transmembrane region" description="Helical" evidence="7">
    <location>
        <begin position="7"/>
        <end position="25"/>
    </location>
</feature>
<reference evidence="9 10" key="1">
    <citation type="submission" date="2024-02" db="EMBL/GenBank/DDBJ databases">
        <title>De novo assembly and annotation of 12 fungi associated with fruit tree decline syndrome in Ontario, Canada.</title>
        <authorList>
            <person name="Sulman M."/>
            <person name="Ellouze W."/>
            <person name="Ilyukhin E."/>
        </authorList>
    </citation>
    <scope>NUCLEOTIDE SEQUENCE [LARGE SCALE GENOMIC DNA]</scope>
    <source>
        <strain evidence="9 10">M11/M66-122</strain>
    </source>
</reference>
<comment type="caution">
    <text evidence="9">The sequence shown here is derived from an EMBL/GenBank/DDBJ whole genome shotgun (WGS) entry which is preliminary data.</text>
</comment>
<keyword evidence="7" id="KW-0812">Transmembrane</keyword>
<dbReference type="InterPro" id="IPR002938">
    <property type="entry name" value="FAD-bd"/>
</dbReference>
<keyword evidence="5" id="KW-0274">FAD</keyword>
<keyword evidence="10" id="KW-1185">Reference proteome</keyword>
<comment type="cofactor">
    <cofactor evidence="1">
        <name>FAD</name>
        <dbReference type="ChEBI" id="CHEBI:57692"/>
    </cofactor>
</comment>
<evidence type="ECO:0000313" key="9">
    <source>
        <dbReference type="EMBL" id="KAK7742187.1"/>
    </source>
</evidence>
<dbReference type="Gene3D" id="3.50.50.60">
    <property type="entry name" value="FAD/NAD(P)-binding domain"/>
    <property type="match status" value="1"/>
</dbReference>
<comment type="pathway">
    <text evidence="2">Secondary metabolite biosynthesis.</text>
</comment>
<keyword evidence="7" id="KW-0472">Membrane</keyword>
<evidence type="ECO:0000259" key="8">
    <source>
        <dbReference type="Pfam" id="PF01494"/>
    </source>
</evidence>
<evidence type="ECO:0000256" key="6">
    <source>
        <dbReference type="ARBA" id="ARBA00023002"/>
    </source>
</evidence>
<evidence type="ECO:0000256" key="2">
    <source>
        <dbReference type="ARBA" id="ARBA00005179"/>
    </source>
</evidence>
<dbReference type="InterPro" id="IPR050562">
    <property type="entry name" value="FAD_mOase_fung"/>
</dbReference>
<dbReference type="PRINTS" id="PR00420">
    <property type="entry name" value="RNGMNOXGNASE"/>
</dbReference>
<feature type="domain" description="FAD-binding" evidence="8">
    <location>
        <begin position="9"/>
        <end position="342"/>
    </location>
</feature>